<evidence type="ECO:0008006" key="3">
    <source>
        <dbReference type="Google" id="ProtNLM"/>
    </source>
</evidence>
<evidence type="ECO:0000313" key="2">
    <source>
        <dbReference type="Proteomes" id="UP001284601"/>
    </source>
</evidence>
<proteinExistence type="predicted"/>
<dbReference type="Proteomes" id="UP001284601">
    <property type="component" value="Unassembled WGS sequence"/>
</dbReference>
<organism evidence="1 2">
    <name type="scientific">Conexibacter stalactiti</name>
    <dbReference type="NCBI Taxonomy" id="1940611"/>
    <lineage>
        <taxon>Bacteria</taxon>
        <taxon>Bacillati</taxon>
        <taxon>Actinomycetota</taxon>
        <taxon>Thermoleophilia</taxon>
        <taxon>Solirubrobacterales</taxon>
        <taxon>Conexibacteraceae</taxon>
        <taxon>Conexibacter</taxon>
    </lineage>
</organism>
<name>A0ABU4HWP5_9ACTN</name>
<dbReference type="RefSeq" id="WP_318599718.1">
    <property type="nucleotide sequence ID" value="NZ_JAWSTH010000080.1"/>
</dbReference>
<keyword evidence="2" id="KW-1185">Reference proteome</keyword>
<accession>A0ABU4HWP5</accession>
<reference evidence="1 2" key="2">
    <citation type="submission" date="2023-10" db="EMBL/GenBank/DDBJ databases">
        <authorList>
            <person name="Han X.F."/>
        </authorList>
    </citation>
    <scope>NUCLEOTIDE SEQUENCE [LARGE SCALE GENOMIC DNA]</scope>
    <source>
        <strain evidence="1 2">KCTC 39840</strain>
    </source>
</reference>
<sequence>MATHTDPTCGCGVCGSDVPPLIGSVLTGVGMTLAQAARAVEQGTDVQLTPIQRALVERWAEQQLGSVAES</sequence>
<gene>
    <name evidence="1" type="ORF">R7226_23100</name>
</gene>
<evidence type="ECO:0000313" key="1">
    <source>
        <dbReference type="EMBL" id="MDW5597254.1"/>
    </source>
</evidence>
<protein>
    <recommendedName>
        <fullName evidence="3">HMA domain-containing protein</fullName>
    </recommendedName>
</protein>
<comment type="caution">
    <text evidence="1">The sequence shown here is derived from an EMBL/GenBank/DDBJ whole genome shotgun (WGS) entry which is preliminary data.</text>
</comment>
<reference evidence="2" key="1">
    <citation type="submission" date="2023-07" db="EMBL/GenBank/DDBJ databases">
        <title>Conexibacter stalactiti sp. nov., isolated from stalactites in a lava cave and emended description of the genus Conexibacter.</title>
        <authorList>
            <person name="Lee S.D."/>
        </authorList>
    </citation>
    <scope>NUCLEOTIDE SEQUENCE [LARGE SCALE GENOMIC DNA]</scope>
    <source>
        <strain evidence="2">KCTC 39840</strain>
    </source>
</reference>
<dbReference type="EMBL" id="JAWSTH010000080">
    <property type="protein sequence ID" value="MDW5597254.1"/>
    <property type="molecule type" value="Genomic_DNA"/>
</dbReference>